<dbReference type="InterPro" id="IPR011993">
    <property type="entry name" value="PH-like_dom_sf"/>
</dbReference>
<dbReference type="SUPFAM" id="SSF48065">
    <property type="entry name" value="DBL homology domain (DH-domain)"/>
    <property type="match status" value="1"/>
</dbReference>
<sequence length="193" mass="21837">KPIERVYEYPLILESILQASSPTSDPHSEDLQTGLAASKRVVDRVAAAMRRAKHTGIVKSLQTHVGDWKGHHLETYGDLLLKDLLVVSRSNTQRDYRVFLFEQAMVLCKEITESPQATHSGNTPLLLKGLIFMWDVSRVDSIPVITNDTFPLDVWCSVQNVQAAEVFNLHFRAQDQRQEWEAQITRLLGGTEV</sequence>
<keyword evidence="3" id="KW-1185">Reference proteome</keyword>
<evidence type="ECO:0000313" key="3">
    <source>
        <dbReference type="Proteomes" id="UP001215280"/>
    </source>
</evidence>
<dbReference type="PANTHER" id="PTHR47339:SF1">
    <property type="entry name" value="CELL DIVISION CONTROL PROTEIN 24"/>
    <property type="match status" value="1"/>
</dbReference>
<dbReference type="GO" id="GO:0031106">
    <property type="term" value="P:septin ring organization"/>
    <property type="evidence" value="ECO:0007669"/>
    <property type="project" value="TreeGrafter"/>
</dbReference>
<comment type="caution">
    <text evidence="2">The sequence shown here is derived from an EMBL/GenBank/DDBJ whole genome shotgun (WGS) entry which is preliminary data.</text>
</comment>
<dbReference type="Gene3D" id="2.30.29.30">
    <property type="entry name" value="Pleckstrin-homology domain (PH domain)/Phosphotyrosine-binding domain (PTB)"/>
    <property type="match status" value="1"/>
</dbReference>
<dbReference type="GO" id="GO:0005634">
    <property type="term" value="C:nucleus"/>
    <property type="evidence" value="ECO:0007669"/>
    <property type="project" value="TreeGrafter"/>
</dbReference>
<protein>
    <submittedName>
        <fullName evidence="2">Pleckstrin homology domain-containing protein</fullName>
    </submittedName>
</protein>
<dbReference type="GO" id="GO:0005085">
    <property type="term" value="F:guanyl-nucleotide exchange factor activity"/>
    <property type="evidence" value="ECO:0007669"/>
    <property type="project" value="InterPro"/>
</dbReference>
<dbReference type="InterPro" id="IPR053026">
    <property type="entry name" value="CDC42_GEF"/>
</dbReference>
<feature type="domain" description="DH" evidence="1">
    <location>
        <begin position="1"/>
        <end position="48"/>
    </location>
</feature>
<reference evidence="2" key="1">
    <citation type="submission" date="2023-03" db="EMBL/GenBank/DDBJ databases">
        <title>Massive genome expansion in bonnet fungi (Mycena s.s.) driven by repeated elements and novel gene families across ecological guilds.</title>
        <authorList>
            <consortium name="Lawrence Berkeley National Laboratory"/>
            <person name="Harder C.B."/>
            <person name="Miyauchi S."/>
            <person name="Viragh M."/>
            <person name="Kuo A."/>
            <person name="Thoen E."/>
            <person name="Andreopoulos B."/>
            <person name="Lu D."/>
            <person name="Skrede I."/>
            <person name="Drula E."/>
            <person name="Henrissat B."/>
            <person name="Morin E."/>
            <person name="Kohler A."/>
            <person name="Barry K."/>
            <person name="LaButti K."/>
            <person name="Morin E."/>
            <person name="Salamov A."/>
            <person name="Lipzen A."/>
            <person name="Mereny Z."/>
            <person name="Hegedus B."/>
            <person name="Baldrian P."/>
            <person name="Stursova M."/>
            <person name="Weitz H."/>
            <person name="Taylor A."/>
            <person name="Grigoriev I.V."/>
            <person name="Nagy L.G."/>
            <person name="Martin F."/>
            <person name="Kauserud H."/>
        </authorList>
    </citation>
    <scope>NUCLEOTIDE SEQUENCE</scope>
    <source>
        <strain evidence="2">CBHHK188m</strain>
    </source>
</reference>
<name>A0AAD7H965_9AGAR</name>
<dbReference type="AlphaFoldDB" id="A0AAD7H965"/>
<dbReference type="GO" id="GO:0000935">
    <property type="term" value="C:division septum"/>
    <property type="evidence" value="ECO:0007669"/>
    <property type="project" value="TreeGrafter"/>
</dbReference>
<evidence type="ECO:0000259" key="1">
    <source>
        <dbReference type="PROSITE" id="PS50010"/>
    </source>
</evidence>
<dbReference type="GO" id="GO:0030010">
    <property type="term" value="P:establishment of cell polarity"/>
    <property type="evidence" value="ECO:0007669"/>
    <property type="project" value="TreeGrafter"/>
</dbReference>
<dbReference type="GO" id="GO:0043332">
    <property type="term" value="C:mating projection tip"/>
    <property type="evidence" value="ECO:0007669"/>
    <property type="project" value="TreeGrafter"/>
</dbReference>
<accession>A0AAD7H965</accession>
<dbReference type="Proteomes" id="UP001215280">
    <property type="component" value="Unassembled WGS sequence"/>
</dbReference>
<evidence type="ECO:0000313" key="2">
    <source>
        <dbReference type="EMBL" id="KAJ7715514.1"/>
    </source>
</evidence>
<gene>
    <name evidence="2" type="ORF">DFH07DRAFT_762766</name>
</gene>
<dbReference type="SUPFAM" id="SSF50729">
    <property type="entry name" value="PH domain-like"/>
    <property type="match status" value="1"/>
</dbReference>
<dbReference type="GO" id="GO:0005737">
    <property type="term" value="C:cytoplasm"/>
    <property type="evidence" value="ECO:0007669"/>
    <property type="project" value="TreeGrafter"/>
</dbReference>
<dbReference type="PROSITE" id="PS50010">
    <property type="entry name" value="DH_2"/>
    <property type="match status" value="1"/>
</dbReference>
<dbReference type="Gene3D" id="1.20.900.10">
    <property type="entry name" value="Dbl homology (DH) domain"/>
    <property type="match status" value="1"/>
</dbReference>
<dbReference type="Pfam" id="PF15411">
    <property type="entry name" value="PH_10"/>
    <property type="match status" value="1"/>
</dbReference>
<dbReference type="EMBL" id="JARJLG010000347">
    <property type="protein sequence ID" value="KAJ7715514.1"/>
    <property type="molecule type" value="Genomic_DNA"/>
</dbReference>
<dbReference type="InterPro" id="IPR000219">
    <property type="entry name" value="DH_dom"/>
</dbReference>
<proteinExistence type="predicted"/>
<organism evidence="2 3">
    <name type="scientific">Mycena maculata</name>
    <dbReference type="NCBI Taxonomy" id="230809"/>
    <lineage>
        <taxon>Eukaryota</taxon>
        <taxon>Fungi</taxon>
        <taxon>Dikarya</taxon>
        <taxon>Basidiomycota</taxon>
        <taxon>Agaricomycotina</taxon>
        <taxon>Agaricomycetes</taxon>
        <taxon>Agaricomycetidae</taxon>
        <taxon>Agaricales</taxon>
        <taxon>Marasmiineae</taxon>
        <taxon>Mycenaceae</taxon>
        <taxon>Mycena</taxon>
    </lineage>
</organism>
<dbReference type="PANTHER" id="PTHR47339">
    <property type="entry name" value="CELL DIVISION CONTROL PROTEIN 24"/>
    <property type="match status" value="1"/>
</dbReference>
<dbReference type="InterPro" id="IPR035899">
    <property type="entry name" value="DBL_dom_sf"/>
</dbReference>
<feature type="non-terminal residue" evidence="2">
    <location>
        <position position="1"/>
    </location>
</feature>